<organism evidence="2 3">
    <name type="scientific">Zymoseptoria tritici (strain ST99CH_3D7)</name>
    <dbReference type="NCBI Taxonomy" id="1276538"/>
    <lineage>
        <taxon>Eukaryota</taxon>
        <taxon>Fungi</taxon>
        <taxon>Dikarya</taxon>
        <taxon>Ascomycota</taxon>
        <taxon>Pezizomycotina</taxon>
        <taxon>Dothideomycetes</taxon>
        <taxon>Dothideomycetidae</taxon>
        <taxon>Mycosphaerellales</taxon>
        <taxon>Mycosphaerellaceae</taxon>
        <taxon>Zymoseptoria</taxon>
    </lineage>
</organism>
<accession>A0A1X7RHN1</accession>
<feature type="compositionally biased region" description="Low complexity" evidence="1">
    <location>
        <begin position="297"/>
        <end position="321"/>
    </location>
</feature>
<evidence type="ECO:0000256" key="1">
    <source>
        <dbReference type="SAM" id="MobiDB-lite"/>
    </source>
</evidence>
<dbReference type="Proteomes" id="UP000215127">
    <property type="component" value="Chromosome 1"/>
</dbReference>
<gene>
    <name evidence="2" type="ORF">ZT3D7_G1847</name>
</gene>
<feature type="compositionally biased region" description="Low complexity" evidence="1">
    <location>
        <begin position="337"/>
        <end position="347"/>
    </location>
</feature>
<keyword evidence="3" id="KW-1185">Reference proteome</keyword>
<evidence type="ECO:0000313" key="2">
    <source>
        <dbReference type="EMBL" id="SMQ46701.1"/>
    </source>
</evidence>
<name>A0A1X7RHN1_ZYMT9</name>
<sequence length="367" mass="40964">MTILRLLLDQESIVAPGYPLISNPASVDFWKSSNVSQRSVKGGYIQSLSRFSVVPARHRTHYLCKTESRSGNKTRDRVIDRIQDTLYHSSIEFTKDSMSASAATASPDGLIELQSQVLQDFSRLHSSWISSDEILTQWVLLAYSLVHELAHRMDQHHYSHEHIQESFTIFGTERRDFFGQEMSFERNQFAEMGYALEKFLVGGQLYQGHCELLLRKLPNPGWLRHAPNDVNHIPYPYVPAQSTENVAVVDISWVRKHFDAHFWATTMPQSKGQALRVPLKNIKPKWYADRMAGPLGSSVDSDATSSATSSAGSSSGSTVDSGTEDSSTDCSTDRSSDSSVSTSRRSSIDSLCLCSGNKETDISTNAW</sequence>
<dbReference type="EMBL" id="LT853692">
    <property type="protein sequence ID" value="SMQ46701.1"/>
    <property type="molecule type" value="Genomic_DNA"/>
</dbReference>
<reference evidence="2 3" key="1">
    <citation type="submission" date="2016-06" db="EMBL/GenBank/DDBJ databases">
        <authorList>
            <person name="Kjaerup R.B."/>
            <person name="Dalgaard T.S."/>
            <person name="Juul-Madsen H.R."/>
        </authorList>
    </citation>
    <scope>NUCLEOTIDE SEQUENCE [LARGE SCALE GENOMIC DNA]</scope>
</reference>
<protein>
    <submittedName>
        <fullName evidence="2">Uncharacterized protein</fullName>
    </submittedName>
</protein>
<dbReference type="AlphaFoldDB" id="A0A1X7RHN1"/>
<proteinExistence type="predicted"/>
<evidence type="ECO:0000313" key="3">
    <source>
        <dbReference type="Proteomes" id="UP000215127"/>
    </source>
</evidence>
<feature type="region of interest" description="Disordered" evidence="1">
    <location>
        <begin position="297"/>
        <end position="347"/>
    </location>
</feature>